<evidence type="ECO:0000256" key="10">
    <source>
        <dbReference type="ARBA" id="ARBA00023065"/>
    </source>
</evidence>
<keyword evidence="8" id="KW-0630">Potassium</keyword>
<feature type="transmembrane region" description="Helical" evidence="12">
    <location>
        <begin position="54"/>
        <end position="72"/>
    </location>
</feature>
<dbReference type="Pfam" id="PF02386">
    <property type="entry name" value="TrkH"/>
    <property type="match status" value="1"/>
</dbReference>
<keyword evidence="5" id="KW-0997">Cell inner membrane</keyword>
<keyword evidence="7 12" id="KW-0812">Transmembrane</keyword>
<feature type="transmembrane region" description="Helical" evidence="12">
    <location>
        <begin position="198"/>
        <end position="217"/>
    </location>
</feature>
<evidence type="ECO:0000256" key="9">
    <source>
        <dbReference type="ARBA" id="ARBA00022989"/>
    </source>
</evidence>
<keyword evidence="14" id="KW-1185">Reference proteome</keyword>
<comment type="similarity">
    <text evidence="2">Belongs to the TrkH potassium transport family.</text>
</comment>
<feature type="transmembrane region" description="Helical" evidence="12">
    <location>
        <begin position="484"/>
        <end position="509"/>
    </location>
</feature>
<evidence type="ECO:0000256" key="12">
    <source>
        <dbReference type="SAM" id="Phobius"/>
    </source>
</evidence>
<dbReference type="InterPro" id="IPR003445">
    <property type="entry name" value="Cat_transpt"/>
</dbReference>
<evidence type="ECO:0000256" key="1">
    <source>
        <dbReference type="ARBA" id="ARBA00004429"/>
    </source>
</evidence>
<evidence type="ECO:0000256" key="3">
    <source>
        <dbReference type="ARBA" id="ARBA00022448"/>
    </source>
</evidence>
<sequence>MPDPLGRIARFRRRPVRVNWRASLGVVGSILLWLAAPLAFPLLLAAYYGEPLRPFLAAIAVTLVVGRGLQGLSGDADIGGREAFLMVALAWLAVGLIGAIPFLVAGNGVIAHPIDALFESMSGITTTGATVLVDFSVHDRSILMWRQLIQWLGGLGILVLAISVLSQLSIGGTQLMETETQTQDVQKLSPHIEETARMLWSLYAGITLACAGTLYALSHLGVAPNMTPYNALAHALTAVATAGFSPDPGSVGAFSRAAQWTIIPFMFIGATNFILIYHFVRGDWLRPVRNEEFRYYVGVVIGTTVLLALLLLVDPETSLPIEAKIRHASFQVVSILTTTGFATIDFNGWSAASKHVLFLLMFLGGMAGSTTCSIKLLRWIIVLKGFRRDLFTAAHPSAIRPIRLGDRVVEEETVRDVYAYTLVSIVIFFGLTAFIAVDGARTGLELTEFEAMSAAAATFFNIGPAFGIAGPFGSYHPFSDLTKLAMIALMWVGRIEIIPVFVLLTPGYWRS</sequence>
<evidence type="ECO:0000313" key="14">
    <source>
        <dbReference type="Proteomes" id="UP001596296"/>
    </source>
</evidence>
<evidence type="ECO:0000256" key="4">
    <source>
        <dbReference type="ARBA" id="ARBA00022475"/>
    </source>
</evidence>
<feature type="transmembrane region" description="Helical" evidence="12">
    <location>
        <begin position="449"/>
        <end position="472"/>
    </location>
</feature>
<evidence type="ECO:0000313" key="13">
    <source>
        <dbReference type="EMBL" id="MFC6893529.1"/>
    </source>
</evidence>
<dbReference type="GO" id="GO:0005886">
    <property type="term" value="C:plasma membrane"/>
    <property type="evidence" value="ECO:0007669"/>
    <property type="project" value="UniProtKB-SubCell"/>
</dbReference>
<dbReference type="Proteomes" id="UP001596296">
    <property type="component" value="Unassembled WGS sequence"/>
</dbReference>
<organism evidence="13 14">
    <name type="scientific">Halopenitus salinus</name>
    <dbReference type="NCBI Taxonomy" id="1198295"/>
    <lineage>
        <taxon>Archaea</taxon>
        <taxon>Methanobacteriati</taxon>
        <taxon>Methanobacteriota</taxon>
        <taxon>Stenosarchaea group</taxon>
        <taxon>Halobacteria</taxon>
        <taxon>Halobacteriales</taxon>
        <taxon>Haloferacaceae</taxon>
        <taxon>Halopenitus</taxon>
    </lineage>
</organism>
<dbReference type="GO" id="GO:0006813">
    <property type="term" value="P:potassium ion transport"/>
    <property type="evidence" value="ECO:0007669"/>
    <property type="project" value="UniProtKB-KW"/>
</dbReference>
<comment type="caution">
    <text evidence="13">The sequence shown here is derived from an EMBL/GenBank/DDBJ whole genome shotgun (WGS) entry which is preliminary data.</text>
</comment>
<evidence type="ECO:0000256" key="2">
    <source>
        <dbReference type="ARBA" id="ARBA00009137"/>
    </source>
</evidence>
<feature type="transmembrane region" description="Helical" evidence="12">
    <location>
        <begin position="356"/>
        <end position="381"/>
    </location>
</feature>
<evidence type="ECO:0000256" key="5">
    <source>
        <dbReference type="ARBA" id="ARBA00022519"/>
    </source>
</evidence>
<dbReference type="AlphaFoldDB" id="A0ABD5UVD1"/>
<feature type="transmembrane region" description="Helical" evidence="12">
    <location>
        <begin position="417"/>
        <end position="437"/>
    </location>
</feature>
<dbReference type="PANTHER" id="PTHR32024">
    <property type="entry name" value="TRK SYSTEM POTASSIUM UPTAKE PROTEIN TRKG-RELATED"/>
    <property type="match status" value="1"/>
</dbReference>
<dbReference type="InterPro" id="IPR004772">
    <property type="entry name" value="TrkH"/>
</dbReference>
<evidence type="ECO:0000256" key="11">
    <source>
        <dbReference type="ARBA" id="ARBA00023136"/>
    </source>
</evidence>
<evidence type="ECO:0000256" key="6">
    <source>
        <dbReference type="ARBA" id="ARBA00022538"/>
    </source>
</evidence>
<dbReference type="RefSeq" id="WP_379745426.1">
    <property type="nucleotide sequence ID" value="NZ_JBHSVN010000001.1"/>
</dbReference>
<keyword evidence="4" id="KW-1003">Cell membrane</keyword>
<evidence type="ECO:0000256" key="7">
    <source>
        <dbReference type="ARBA" id="ARBA00022692"/>
    </source>
</evidence>
<feature type="transmembrane region" description="Helical" evidence="12">
    <location>
        <begin position="292"/>
        <end position="313"/>
    </location>
</feature>
<dbReference type="PIRSF" id="PIRSF006247">
    <property type="entry name" value="TrkH"/>
    <property type="match status" value="1"/>
</dbReference>
<feature type="transmembrane region" description="Helical" evidence="12">
    <location>
        <begin position="20"/>
        <end position="48"/>
    </location>
</feature>
<feature type="transmembrane region" description="Helical" evidence="12">
    <location>
        <begin position="149"/>
        <end position="170"/>
    </location>
</feature>
<keyword evidence="11 12" id="KW-0472">Membrane</keyword>
<keyword evidence="6" id="KW-0633">Potassium transport</keyword>
<protein>
    <submittedName>
        <fullName evidence="13">TrkH family potassium uptake protein</fullName>
    </submittedName>
</protein>
<name>A0ABD5UVD1_9EURY</name>
<reference evidence="13 14" key="1">
    <citation type="journal article" date="2019" name="Int. J. Syst. Evol. Microbiol.">
        <title>The Global Catalogue of Microorganisms (GCM) 10K type strain sequencing project: providing services to taxonomists for standard genome sequencing and annotation.</title>
        <authorList>
            <consortium name="The Broad Institute Genomics Platform"/>
            <consortium name="The Broad Institute Genome Sequencing Center for Infectious Disease"/>
            <person name="Wu L."/>
            <person name="Ma J."/>
        </authorList>
    </citation>
    <scope>NUCLEOTIDE SEQUENCE [LARGE SCALE GENOMIC DNA]</scope>
    <source>
        <strain evidence="13 14">SKJ47</strain>
    </source>
</reference>
<keyword evidence="10" id="KW-0406">Ion transport</keyword>
<dbReference type="EMBL" id="JBHSXL010000009">
    <property type="protein sequence ID" value="MFC6893529.1"/>
    <property type="molecule type" value="Genomic_DNA"/>
</dbReference>
<dbReference type="PANTHER" id="PTHR32024:SF2">
    <property type="entry name" value="TRK SYSTEM POTASSIUM UPTAKE PROTEIN TRKG-RELATED"/>
    <property type="match status" value="1"/>
</dbReference>
<feature type="transmembrane region" description="Helical" evidence="12">
    <location>
        <begin position="257"/>
        <end position="280"/>
    </location>
</feature>
<accession>A0ABD5UVD1</accession>
<evidence type="ECO:0000256" key="8">
    <source>
        <dbReference type="ARBA" id="ARBA00022958"/>
    </source>
</evidence>
<proteinExistence type="inferred from homology"/>
<keyword evidence="3" id="KW-0813">Transport</keyword>
<gene>
    <name evidence="13" type="ORF">ACFQE9_13070</name>
</gene>
<feature type="transmembrane region" description="Helical" evidence="12">
    <location>
        <begin position="84"/>
        <end position="104"/>
    </location>
</feature>
<comment type="subcellular location">
    <subcellularLocation>
        <location evidence="1">Cell inner membrane</location>
        <topology evidence="1">Multi-pass membrane protein</topology>
    </subcellularLocation>
</comment>
<keyword evidence="9 12" id="KW-1133">Transmembrane helix</keyword>